<organism evidence="1 2">
    <name type="scientific">Zingiber officinale</name>
    <name type="common">Ginger</name>
    <name type="synonym">Amomum zingiber</name>
    <dbReference type="NCBI Taxonomy" id="94328"/>
    <lineage>
        <taxon>Eukaryota</taxon>
        <taxon>Viridiplantae</taxon>
        <taxon>Streptophyta</taxon>
        <taxon>Embryophyta</taxon>
        <taxon>Tracheophyta</taxon>
        <taxon>Spermatophyta</taxon>
        <taxon>Magnoliopsida</taxon>
        <taxon>Liliopsida</taxon>
        <taxon>Zingiberales</taxon>
        <taxon>Zingiberaceae</taxon>
        <taxon>Zingiber</taxon>
    </lineage>
</organism>
<dbReference type="AlphaFoldDB" id="A0A8J5LIQ8"/>
<keyword evidence="2" id="KW-1185">Reference proteome</keyword>
<evidence type="ECO:0000313" key="1">
    <source>
        <dbReference type="EMBL" id="KAG6521236.1"/>
    </source>
</evidence>
<reference evidence="1 2" key="1">
    <citation type="submission" date="2020-08" db="EMBL/GenBank/DDBJ databases">
        <title>Plant Genome Project.</title>
        <authorList>
            <person name="Zhang R.-G."/>
        </authorList>
    </citation>
    <scope>NUCLEOTIDE SEQUENCE [LARGE SCALE GENOMIC DNA]</scope>
    <source>
        <tissue evidence="1">Rhizome</tissue>
    </source>
</reference>
<accession>A0A8J5LIQ8</accession>
<sequence>MRSGSTEPSLPWLRQQTLSSALAPAAIVSARHRPSSPLLGVADPNLVSFVLPTVAFQLCPRSSESGSLSGSSVRSSNPSLGAPLPCPSFTVGSSFSHLLQCTNRGASEIGEFCFDYFFLIQLVDSNLIRAQLTLEVLASALSRELATLQRCLVLSLYSLANILFWAGNPFDCEPSAIILDLDIENLKVTKEGLVADVTVRERVTDGEVCRSRGHVDSIVTVTIKDDHVYYYTFGSKGLAISGERKRA</sequence>
<comment type="caution">
    <text evidence="1">The sequence shown here is derived from an EMBL/GenBank/DDBJ whole genome shotgun (WGS) entry which is preliminary data.</text>
</comment>
<protein>
    <submittedName>
        <fullName evidence="1">Uncharacterized protein</fullName>
    </submittedName>
</protein>
<dbReference type="Proteomes" id="UP000734854">
    <property type="component" value="Unassembled WGS sequence"/>
</dbReference>
<proteinExistence type="predicted"/>
<gene>
    <name evidence="1" type="ORF">ZIOFF_018302</name>
</gene>
<dbReference type="EMBL" id="JACMSC010000005">
    <property type="protein sequence ID" value="KAG6521236.1"/>
    <property type="molecule type" value="Genomic_DNA"/>
</dbReference>
<evidence type="ECO:0000313" key="2">
    <source>
        <dbReference type="Proteomes" id="UP000734854"/>
    </source>
</evidence>
<name>A0A8J5LIQ8_ZINOF</name>